<proteinExistence type="predicted"/>
<evidence type="ECO:0008006" key="4">
    <source>
        <dbReference type="Google" id="ProtNLM"/>
    </source>
</evidence>
<gene>
    <name evidence="2" type="ORF">SPF06_18650</name>
</gene>
<reference evidence="2 3" key="1">
    <citation type="submission" date="2023-12" db="EMBL/GenBank/DDBJ databases">
        <title>Sinomonas terricola sp. nov, isolated from litchi orchard soil in Guangdong, PR China.</title>
        <authorList>
            <person name="Jiaxin W."/>
            <person name="Yang Z."/>
            <person name="Honghui Z."/>
        </authorList>
    </citation>
    <scope>NUCLEOTIDE SEQUENCE [LARGE SCALE GENOMIC DNA]</scope>
    <source>
        <strain evidence="2 3">JGH33</strain>
    </source>
</reference>
<organism evidence="2 3">
    <name type="scientific">Sinomonas terricola</name>
    <dbReference type="NCBI Taxonomy" id="3110330"/>
    <lineage>
        <taxon>Bacteria</taxon>
        <taxon>Bacillati</taxon>
        <taxon>Actinomycetota</taxon>
        <taxon>Actinomycetes</taxon>
        <taxon>Micrococcales</taxon>
        <taxon>Micrococcaceae</taxon>
        <taxon>Sinomonas</taxon>
    </lineage>
</organism>
<dbReference type="RefSeq" id="WP_323280650.1">
    <property type="nucleotide sequence ID" value="NZ_JAYGGQ010000017.1"/>
</dbReference>
<protein>
    <recommendedName>
        <fullName evidence="4">DUF1127 domain-containing protein</fullName>
    </recommendedName>
</protein>
<comment type="caution">
    <text evidence="2">The sequence shown here is derived from an EMBL/GenBank/DDBJ whole genome shotgun (WGS) entry which is preliminary data.</text>
</comment>
<dbReference type="EMBL" id="JAYGGQ010000017">
    <property type="protein sequence ID" value="MEA5456748.1"/>
    <property type="molecule type" value="Genomic_DNA"/>
</dbReference>
<keyword evidence="1" id="KW-0472">Membrane</keyword>
<name>A0ABU5TAQ0_9MICC</name>
<accession>A0ABU5TAQ0</accession>
<keyword evidence="1" id="KW-0812">Transmembrane</keyword>
<feature type="transmembrane region" description="Helical" evidence="1">
    <location>
        <begin position="6"/>
        <end position="26"/>
    </location>
</feature>
<dbReference type="Proteomes" id="UP001304769">
    <property type="component" value="Unassembled WGS sequence"/>
</dbReference>
<evidence type="ECO:0000256" key="1">
    <source>
        <dbReference type="SAM" id="Phobius"/>
    </source>
</evidence>
<evidence type="ECO:0000313" key="3">
    <source>
        <dbReference type="Proteomes" id="UP001304769"/>
    </source>
</evidence>
<evidence type="ECO:0000313" key="2">
    <source>
        <dbReference type="EMBL" id="MEA5456748.1"/>
    </source>
</evidence>
<sequence length="91" mass="10057">MSAVTWSIAFFAPALIAGAVILSLRLRRRGEDIYMRIAGFDDAQLASLGSDELSRIDDELHDCARQSDPAAATAIRSARQRIRSALERREP</sequence>
<keyword evidence="1" id="KW-1133">Transmembrane helix</keyword>
<keyword evidence="3" id="KW-1185">Reference proteome</keyword>